<accession>A0ABQ7B5K1</accession>
<feature type="region of interest" description="Disordered" evidence="1">
    <location>
        <begin position="363"/>
        <end position="411"/>
    </location>
</feature>
<comment type="caution">
    <text evidence="2">The sequence shown here is derived from an EMBL/GenBank/DDBJ whole genome shotgun (WGS) entry which is preliminary data.</text>
</comment>
<feature type="compositionally biased region" description="Basic and acidic residues" evidence="1">
    <location>
        <begin position="376"/>
        <end position="386"/>
    </location>
</feature>
<feature type="region of interest" description="Disordered" evidence="1">
    <location>
        <begin position="328"/>
        <end position="347"/>
    </location>
</feature>
<dbReference type="EMBL" id="QGKV02001507">
    <property type="protein sequence ID" value="KAF3527698.1"/>
    <property type="molecule type" value="Genomic_DNA"/>
</dbReference>
<name>A0ABQ7B5K1_BRACR</name>
<evidence type="ECO:0000256" key="1">
    <source>
        <dbReference type="SAM" id="MobiDB-lite"/>
    </source>
</evidence>
<gene>
    <name evidence="2" type="ORF">DY000_02042404</name>
</gene>
<protein>
    <submittedName>
        <fullName evidence="2">Uncharacterized protein</fullName>
    </submittedName>
</protein>
<sequence>MQGALVSSDFTSPALLMRAGVGGWWRVRSSVSWCLATESHPAGIVPTCSLLLLSFNPECRSSSSRVVRVGLAEVIRRVAGAVIAYRFLGSVSGGSVWQCGPCSGSSCRVMKSQGFSSWAVSFGGRVAAPISHGIGGGVNRVAGYGQQQRQFPIFGLYKSLKSANYLLIRSWGVNLVVYRLQLHLDGLLGRQPGGLLQLQLGCLRHVHDGHVAVMSRDYVSGRGSRDVWTSDAALVGGGSETSGLATQIVWGVGAETFAFDAALEGGGTETDCTSDAAYASCLFMLELNFHSGSSIYSSQWFACLASHTSRSNSPVAHPSFFPCRSNEGGPWKHEPGGDASDGTEGLNVVGGCGRGRGRGELCKNSGCEDDGGGSRPRNDSDEGGPRRRDKSVTGAGAEDDEACDGRGRKGLVESRDGIEERVLSMEKLMVSRMRTLRRMTEV</sequence>
<organism evidence="2 3">
    <name type="scientific">Brassica cretica</name>
    <name type="common">Mustard</name>
    <dbReference type="NCBI Taxonomy" id="69181"/>
    <lineage>
        <taxon>Eukaryota</taxon>
        <taxon>Viridiplantae</taxon>
        <taxon>Streptophyta</taxon>
        <taxon>Embryophyta</taxon>
        <taxon>Tracheophyta</taxon>
        <taxon>Spermatophyta</taxon>
        <taxon>Magnoliopsida</taxon>
        <taxon>eudicotyledons</taxon>
        <taxon>Gunneridae</taxon>
        <taxon>Pentapetalae</taxon>
        <taxon>rosids</taxon>
        <taxon>malvids</taxon>
        <taxon>Brassicales</taxon>
        <taxon>Brassicaceae</taxon>
        <taxon>Brassiceae</taxon>
        <taxon>Brassica</taxon>
    </lineage>
</organism>
<dbReference type="Proteomes" id="UP000266723">
    <property type="component" value="Unassembled WGS sequence"/>
</dbReference>
<evidence type="ECO:0000313" key="2">
    <source>
        <dbReference type="EMBL" id="KAF3527698.1"/>
    </source>
</evidence>
<keyword evidence="3" id="KW-1185">Reference proteome</keyword>
<proteinExistence type="predicted"/>
<evidence type="ECO:0000313" key="3">
    <source>
        <dbReference type="Proteomes" id="UP000266723"/>
    </source>
</evidence>
<reference evidence="2 3" key="1">
    <citation type="journal article" date="2020" name="BMC Genomics">
        <title>Intraspecific diversification of the crop wild relative Brassica cretica Lam. using demographic model selection.</title>
        <authorList>
            <person name="Kioukis A."/>
            <person name="Michalopoulou V.A."/>
            <person name="Briers L."/>
            <person name="Pirintsos S."/>
            <person name="Studholme D.J."/>
            <person name="Pavlidis P."/>
            <person name="Sarris P.F."/>
        </authorList>
    </citation>
    <scope>NUCLEOTIDE SEQUENCE [LARGE SCALE GENOMIC DNA]</scope>
    <source>
        <strain evidence="3">cv. PFS-1207/04</strain>
    </source>
</reference>